<gene>
    <name evidence="1" type="ORF">AVDCRST_MAG68-1857</name>
</gene>
<dbReference type="InterPro" id="IPR005368">
    <property type="entry name" value="UPF0175"/>
</dbReference>
<proteinExistence type="predicted"/>
<dbReference type="AlphaFoldDB" id="A0A6J4L307"/>
<dbReference type="Pfam" id="PF03683">
    <property type="entry name" value="UPF0175"/>
    <property type="match status" value="1"/>
</dbReference>
<accession>A0A6J4L307</accession>
<evidence type="ECO:0000313" key="1">
    <source>
        <dbReference type="EMBL" id="CAA9320915.1"/>
    </source>
</evidence>
<protein>
    <submittedName>
        <fullName evidence="1">Uncharacterized protein</fullName>
    </submittedName>
</protein>
<sequence>MSVMIADEVLLAARMSEEELRQEIGVMLFARERFTLAQAARLAGQDIGRFQHLLASRDIPVHYDVPEFEADLRTLREVGRL</sequence>
<name>A0A6J4L307_9BACT</name>
<dbReference type="EMBL" id="CADCTW010000093">
    <property type="protein sequence ID" value="CAA9320915.1"/>
    <property type="molecule type" value="Genomic_DNA"/>
</dbReference>
<reference evidence="1" key="1">
    <citation type="submission" date="2020-02" db="EMBL/GenBank/DDBJ databases">
        <authorList>
            <person name="Meier V. D."/>
        </authorList>
    </citation>
    <scope>NUCLEOTIDE SEQUENCE</scope>
    <source>
        <strain evidence="1">AVDCRST_MAG68</strain>
    </source>
</reference>
<organism evidence="1">
    <name type="scientific">uncultured Gemmatimonadota bacterium</name>
    <dbReference type="NCBI Taxonomy" id="203437"/>
    <lineage>
        <taxon>Bacteria</taxon>
        <taxon>Pseudomonadati</taxon>
        <taxon>Gemmatimonadota</taxon>
        <taxon>environmental samples</taxon>
    </lineage>
</organism>